<keyword evidence="2 6" id="KW-0479">Metal-binding</keyword>
<dbReference type="PANTHER" id="PTHR22748:SF6">
    <property type="entry name" value="DNA-(APURINIC OR APYRIMIDINIC SITE) ENDONUCLEASE"/>
    <property type="match status" value="1"/>
</dbReference>
<organism evidence="9">
    <name type="scientific">Desulfatirhabdium butyrativorans</name>
    <dbReference type="NCBI Taxonomy" id="340467"/>
    <lineage>
        <taxon>Bacteria</taxon>
        <taxon>Pseudomonadati</taxon>
        <taxon>Thermodesulfobacteriota</taxon>
        <taxon>Desulfobacteria</taxon>
        <taxon>Desulfobacterales</taxon>
        <taxon>Desulfatirhabdiaceae</taxon>
        <taxon>Desulfatirhabdium</taxon>
    </lineage>
</organism>
<dbReference type="PROSITE" id="PS51435">
    <property type="entry name" value="AP_NUCLEASE_F1_4"/>
    <property type="match status" value="1"/>
</dbReference>
<feature type="binding site" evidence="6">
    <location>
        <position position="149"/>
    </location>
    <ligand>
        <name>Mg(2+)</name>
        <dbReference type="ChEBI" id="CHEBI:18420"/>
        <label>1</label>
    </ligand>
</feature>
<feature type="site" description="Important for catalytic activity" evidence="7">
    <location>
        <position position="220"/>
    </location>
</feature>
<evidence type="ECO:0000256" key="7">
    <source>
        <dbReference type="PIRSR" id="PIRSR604808-3"/>
    </source>
</evidence>
<name>A0A7C4MQE7_9BACT</name>
<evidence type="ECO:0000256" key="1">
    <source>
        <dbReference type="ARBA" id="ARBA00007092"/>
    </source>
</evidence>
<dbReference type="InterPro" id="IPR004808">
    <property type="entry name" value="AP_endonuc_1"/>
</dbReference>
<dbReference type="GO" id="GO:0003677">
    <property type="term" value="F:DNA binding"/>
    <property type="evidence" value="ECO:0007669"/>
    <property type="project" value="InterPro"/>
</dbReference>
<dbReference type="InterPro" id="IPR036691">
    <property type="entry name" value="Endo/exonu/phosph_ase_sf"/>
</dbReference>
<feature type="active site" description="Proton acceptor" evidence="5">
    <location>
        <position position="248"/>
    </location>
</feature>
<feature type="binding site" evidence="6">
    <location>
        <position position="151"/>
    </location>
    <ligand>
        <name>Mg(2+)</name>
        <dbReference type="ChEBI" id="CHEBI:18420"/>
        <label>1</label>
    </ligand>
</feature>
<protein>
    <submittedName>
        <fullName evidence="9">Exodeoxyribonuclease III</fullName>
        <ecNumber evidence="9">3.1.11.2</ecNumber>
    </submittedName>
</protein>
<feature type="site" description="Transition state stabilizer" evidence="7">
    <location>
        <position position="151"/>
    </location>
</feature>
<dbReference type="NCBIfam" id="TIGR00633">
    <property type="entry name" value="xth"/>
    <property type="match status" value="1"/>
</dbReference>
<feature type="active site" evidence="5">
    <location>
        <position position="109"/>
    </location>
</feature>
<feature type="binding site" evidence="6">
    <location>
        <position position="248"/>
    </location>
    <ligand>
        <name>Mg(2+)</name>
        <dbReference type="ChEBI" id="CHEBI:18420"/>
        <label>1</label>
    </ligand>
</feature>
<feature type="binding site" evidence="6">
    <location>
        <position position="247"/>
    </location>
    <ligand>
        <name>Mg(2+)</name>
        <dbReference type="ChEBI" id="CHEBI:18420"/>
        <label>1</label>
    </ligand>
</feature>
<reference evidence="9" key="1">
    <citation type="journal article" date="2020" name="mSystems">
        <title>Genome- and Community-Level Interaction Insights into Carbon Utilization and Element Cycling Functions of Hydrothermarchaeota in Hydrothermal Sediment.</title>
        <authorList>
            <person name="Zhou Z."/>
            <person name="Liu Y."/>
            <person name="Xu W."/>
            <person name="Pan J."/>
            <person name="Luo Z.H."/>
            <person name="Li M."/>
        </authorList>
    </citation>
    <scope>NUCLEOTIDE SEQUENCE [LARGE SCALE GENOMIC DNA]</scope>
    <source>
        <strain evidence="9">SpSt-477</strain>
    </source>
</reference>
<keyword evidence="6" id="KW-0464">Manganese</keyword>
<keyword evidence="3 9" id="KW-0378">Hydrolase</keyword>
<evidence type="ECO:0000313" key="9">
    <source>
        <dbReference type="EMBL" id="HGU32566.1"/>
    </source>
</evidence>
<feature type="domain" description="Endonuclease/exonuclease/phosphatase" evidence="8">
    <location>
        <begin position="4"/>
        <end position="248"/>
    </location>
</feature>
<evidence type="ECO:0000256" key="3">
    <source>
        <dbReference type="ARBA" id="ARBA00022801"/>
    </source>
</evidence>
<feature type="binding site" evidence="6">
    <location>
        <position position="35"/>
    </location>
    <ligand>
        <name>Mg(2+)</name>
        <dbReference type="ChEBI" id="CHEBI:18420"/>
        <label>1</label>
    </ligand>
</feature>
<dbReference type="GO" id="GO:0008311">
    <property type="term" value="F:double-stranded DNA 3'-5' DNA exonuclease activity"/>
    <property type="evidence" value="ECO:0007669"/>
    <property type="project" value="UniProtKB-EC"/>
</dbReference>
<dbReference type="NCBIfam" id="TIGR00195">
    <property type="entry name" value="exoDNase_III"/>
    <property type="match status" value="1"/>
</dbReference>
<feature type="binding site" evidence="6">
    <location>
        <position position="7"/>
    </location>
    <ligand>
        <name>Mg(2+)</name>
        <dbReference type="ChEBI" id="CHEBI:18420"/>
        <label>1</label>
    </ligand>
</feature>
<evidence type="ECO:0000259" key="8">
    <source>
        <dbReference type="Pfam" id="PF03372"/>
    </source>
</evidence>
<dbReference type="GO" id="GO:0006284">
    <property type="term" value="P:base-excision repair"/>
    <property type="evidence" value="ECO:0007669"/>
    <property type="project" value="TreeGrafter"/>
</dbReference>
<evidence type="ECO:0000256" key="4">
    <source>
        <dbReference type="ARBA" id="ARBA00022842"/>
    </source>
</evidence>
<dbReference type="GO" id="GO:0046872">
    <property type="term" value="F:metal ion binding"/>
    <property type="evidence" value="ECO:0007669"/>
    <property type="project" value="UniProtKB-KW"/>
</dbReference>
<evidence type="ECO:0000256" key="5">
    <source>
        <dbReference type="PIRSR" id="PIRSR604808-1"/>
    </source>
</evidence>
<dbReference type="EC" id="3.1.11.2" evidence="9"/>
<comment type="similarity">
    <text evidence="1">Belongs to the DNA repair enzymes AP/ExoA family.</text>
</comment>
<keyword evidence="4 6" id="KW-0460">Magnesium</keyword>
<dbReference type="GO" id="GO:0008081">
    <property type="term" value="F:phosphoric diester hydrolase activity"/>
    <property type="evidence" value="ECO:0007669"/>
    <property type="project" value="TreeGrafter"/>
</dbReference>
<accession>A0A7C4MQE7</accession>
<feature type="site" description="Interaction with DNA substrate" evidence="7">
    <location>
        <position position="248"/>
    </location>
</feature>
<feature type="active site" description="Proton donor/acceptor" evidence="5">
    <location>
        <position position="149"/>
    </location>
</feature>
<evidence type="ECO:0000256" key="6">
    <source>
        <dbReference type="PIRSR" id="PIRSR604808-2"/>
    </source>
</evidence>
<dbReference type="AlphaFoldDB" id="A0A7C4MQE7"/>
<dbReference type="PANTHER" id="PTHR22748">
    <property type="entry name" value="AP ENDONUCLEASE"/>
    <property type="match status" value="1"/>
</dbReference>
<dbReference type="Pfam" id="PF03372">
    <property type="entry name" value="Exo_endo_phos"/>
    <property type="match status" value="1"/>
</dbReference>
<dbReference type="FunFam" id="3.60.10.10:FF:000026">
    <property type="entry name" value="Exodeoxyribonuclease III"/>
    <property type="match status" value="1"/>
</dbReference>
<dbReference type="PROSITE" id="PS00726">
    <property type="entry name" value="AP_NUCLEASE_F1_1"/>
    <property type="match status" value="1"/>
</dbReference>
<dbReference type="GO" id="GO:0003906">
    <property type="term" value="F:DNA-(apurinic or apyrimidinic site) endonuclease activity"/>
    <property type="evidence" value="ECO:0007669"/>
    <property type="project" value="TreeGrafter"/>
</dbReference>
<dbReference type="InterPro" id="IPR005135">
    <property type="entry name" value="Endo/exonuclease/phosphatase"/>
</dbReference>
<dbReference type="SUPFAM" id="SSF56219">
    <property type="entry name" value="DNase I-like"/>
    <property type="match status" value="1"/>
</dbReference>
<dbReference type="Gene3D" id="3.60.10.10">
    <property type="entry name" value="Endonuclease/exonuclease/phosphatase"/>
    <property type="match status" value="1"/>
</dbReference>
<sequence length="257" mass="30141">MKLVSWNVNGLAAIMKKDFLDSVRRIDADILAIQETKLQATKLDPQMERIDGYRSLWSFSIRRKGYSGVGIYTRVEPREVGYGIGIPEYDEEGRILWMDLGTFVLFNVYFPNGQTGEDRLAYKLRFYEDFFAYTDRLRSAGRSVVIAGDFNTAHNEIDLKNPKANETYSGFLRIERDWMDRIVARGYVDTFRTLYPDTVKYSWWTYRFGARRRNIGWRIDYFFVSRDMMDNGWIQDAFIDNEIEGSDHCPVGLILNL</sequence>
<dbReference type="InterPro" id="IPR020847">
    <property type="entry name" value="AP_endonuclease_F1_BS"/>
</dbReference>
<proteinExistence type="inferred from homology"/>
<dbReference type="EMBL" id="DSUH01000163">
    <property type="protein sequence ID" value="HGU32566.1"/>
    <property type="molecule type" value="Genomic_DNA"/>
</dbReference>
<gene>
    <name evidence="9" type="primary">xth</name>
    <name evidence="9" type="ORF">ENS29_06905</name>
</gene>
<comment type="cofactor">
    <cofactor evidence="6">
        <name>Mg(2+)</name>
        <dbReference type="ChEBI" id="CHEBI:18420"/>
    </cofactor>
    <cofactor evidence="6">
        <name>Mn(2+)</name>
        <dbReference type="ChEBI" id="CHEBI:29035"/>
    </cofactor>
    <text evidence="6">Probably binds two magnesium or manganese ions per subunit.</text>
</comment>
<evidence type="ECO:0000256" key="2">
    <source>
        <dbReference type="ARBA" id="ARBA00022723"/>
    </source>
</evidence>
<comment type="caution">
    <text evidence="9">The sequence shown here is derived from an EMBL/GenBank/DDBJ whole genome shotgun (WGS) entry which is preliminary data.</text>
</comment>